<dbReference type="GO" id="GO:0005737">
    <property type="term" value="C:cytoplasm"/>
    <property type="evidence" value="ECO:0007669"/>
    <property type="project" value="TreeGrafter"/>
</dbReference>
<dbReference type="Proteomes" id="UP001328107">
    <property type="component" value="Unassembled WGS sequence"/>
</dbReference>
<feature type="non-terminal residue" evidence="3">
    <location>
        <position position="121"/>
    </location>
</feature>
<keyword evidence="2" id="KW-0413">Isomerase</keyword>
<protein>
    <submittedName>
        <fullName evidence="3">Uncharacterized protein</fullName>
    </submittedName>
</protein>
<accession>A0AAN5I3H4</accession>
<dbReference type="SUPFAM" id="SSF54506">
    <property type="entry name" value="Diaminopimelate epimerase-like"/>
    <property type="match status" value="1"/>
</dbReference>
<feature type="non-terminal residue" evidence="3">
    <location>
        <position position="1"/>
    </location>
</feature>
<gene>
    <name evidence="3" type="ORF">PMAYCL1PPCAC_20325</name>
</gene>
<evidence type="ECO:0000313" key="3">
    <source>
        <dbReference type="EMBL" id="GMR50130.1"/>
    </source>
</evidence>
<name>A0AAN5I3H4_9BILA</name>
<dbReference type="PANTHER" id="PTHR13774:SF17">
    <property type="entry name" value="PHENAZINE BIOSYNTHESIS-LIKE DOMAIN-CONTAINING PROTEIN"/>
    <property type="match status" value="1"/>
</dbReference>
<organism evidence="3 4">
    <name type="scientific">Pristionchus mayeri</name>
    <dbReference type="NCBI Taxonomy" id="1317129"/>
    <lineage>
        <taxon>Eukaryota</taxon>
        <taxon>Metazoa</taxon>
        <taxon>Ecdysozoa</taxon>
        <taxon>Nematoda</taxon>
        <taxon>Chromadorea</taxon>
        <taxon>Rhabditida</taxon>
        <taxon>Rhabditina</taxon>
        <taxon>Diplogasteromorpha</taxon>
        <taxon>Diplogasteroidea</taxon>
        <taxon>Neodiplogasteridae</taxon>
        <taxon>Pristionchus</taxon>
    </lineage>
</organism>
<dbReference type="PANTHER" id="PTHR13774">
    <property type="entry name" value="PHENAZINE BIOSYNTHESIS PROTEIN"/>
    <property type="match status" value="1"/>
</dbReference>
<keyword evidence="4" id="KW-1185">Reference proteome</keyword>
<sequence length="121" mass="13462">LKAVLPRSDILEISPNVTGMKSAHPEGRQVKSVLLTLAPKRPQEQGLFDQIGASYDYACRYFTPWWGVNESPATGSAQCALAPFWASILKKKEFYASQYFPNRGAQFRVRVLEEGRVSIAG</sequence>
<proteinExistence type="inferred from homology"/>
<evidence type="ECO:0000313" key="4">
    <source>
        <dbReference type="Proteomes" id="UP001328107"/>
    </source>
</evidence>
<evidence type="ECO:0000256" key="2">
    <source>
        <dbReference type="ARBA" id="ARBA00023235"/>
    </source>
</evidence>
<evidence type="ECO:0000256" key="1">
    <source>
        <dbReference type="ARBA" id="ARBA00008270"/>
    </source>
</evidence>
<dbReference type="AlphaFoldDB" id="A0AAN5I3H4"/>
<comment type="similarity">
    <text evidence="1">Belongs to the PhzF family.</text>
</comment>
<dbReference type="GO" id="GO:0016853">
    <property type="term" value="F:isomerase activity"/>
    <property type="evidence" value="ECO:0007669"/>
    <property type="project" value="UniProtKB-KW"/>
</dbReference>
<dbReference type="InterPro" id="IPR003719">
    <property type="entry name" value="Phenazine_PhzF-like"/>
</dbReference>
<dbReference type="Pfam" id="PF02567">
    <property type="entry name" value="PhzC-PhzF"/>
    <property type="match status" value="1"/>
</dbReference>
<dbReference type="Gene3D" id="3.10.310.10">
    <property type="entry name" value="Diaminopimelate Epimerase, Chain A, domain 1"/>
    <property type="match status" value="1"/>
</dbReference>
<comment type="caution">
    <text evidence="3">The sequence shown here is derived from an EMBL/GenBank/DDBJ whole genome shotgun (WGS) entry which is preliminary data.</text>
</comment>
<dbReference type="EMBL" id="BTRK01000004">
    <property type="protein sequence ID" value="GMR50130.1"/>
    <property type="molecule type" value="Genomic_DNA"/>
</dbReference>
<reference evidence="4" key="1">
    <citation type="submission" date="2022-10" db="EMBL/GenBank/DDBJ databases">
        <title>Genome assembly of Pristionchus species.</title>
        <authorList>
            <person name="Yoshida K."/>
            <person name="Sommer R.J."/>
        </authorList>
    </citation>
    <scope>NUCLEOTIDE SEQUENCE [LARGE SCALE GENOMIC DNA]</scope>
    <source>
        <strain evidence="4">RS5460</strain>
    </source>
</reference>